<dbReference type="EMBL" id="NPEF01000115">
    <property type="protein sequence ID" value="PJZ92672.1"/>
    <property type="molecule type" value="Genomic_DNA"/>
</dbReference>
<dbReference type="Gene3D" id="2.60.120.380">
    <property type="match status" value="1"/>
</dbReference>
<evidence type="ECO:0000256" key="1">
    <source>
        <dbReference type="SAM" id="Phobius"/>
    </source>
</evidence>
<dbReference type="AlphaFoldDB" id="A0A2N0BPW5"/>
<dbReference type="EMBL" id="NPEF02000009">
    <property type="protein sequence ID" value="MDV6235691.1"/>
    <property type="molecule type" value="Genomic_DNA"/>
</dbReference>
<accession>A0A2N0BPW5</accession>
<keyword evidence="1" id="KW-0472">Membrane</keyword>
<accession>A0A2N0B7X1</accession>
<organism evidence="3">
    <name type="scientific">Leptospira ellisii</name>
    <dbReference type="NCBI Taxonomy" id="2023197"/>
    <lineage>
        <taxon>Bacteria</taxon>
        <taxon>Pseudomonadati</taxon>
        <taxon>Spirochaetota</taxon>
        <taxon>Spirochaetia</taxon>
        <taxon>Leptospirales</taxon>
        <taxon>Leptospiraceae</taxon>
        <taxon>Leptospira</taxon>
    </lineage>
</organism>
<dbReference type="OrthoDB" id="323592at2"/>
<comment type="caution">
    <text evidence="3">The sequence shown here is derived from an EMBL/GenBank/DDBJ whole genome shotgun (WGS) entry which is preliminary data.</text>
</comment>
<keyword evidence="1" id="KW-0812">Transmembrane</keyword>
<name>A0A2N0BPW5_9LEPT</name>
<sequence length="309" mass="33702">MKRNRSSILIPLFVFMESISCMYMYAGNDFVIGTEAIRKIQEEILIISLYETAGMPSLNQNASCNDYGSSVNPPDIYDDTEPNDVYSAAQTLIFNSAANPFAEISGNINAGGDVDVFRIRTSGTGSLAPIRFERDDPGQANCRISSGTDESVNASGVPTGFVLDLPPVSRQTLEVGDGTFNSAYIGCDGAPGQSYRIFLADESYAEIDQASAANLRLFKALIAPANFTTALKLKPDGKYTQKSLDVCVEEIHKSGYVLAVWNYNVQMMQRCLTGPDPYEYARVLLLYSACKLKRSDAENLDKIYGTGSI</sequence>
<dbReference type="RefSeq" id="WP_100745626.1">
    <property type="nucleotide sequence ID" value="NZ_NPEF02000009.1"/>
</dbReference>
<proteinExistence type="predicted"/>
<evidence type="ECO:0000313" key="2">
    <source>
        <dbReference type="EMBL" id="MDV6235691.1"/>
    </source>
</evidence>
<gene>
    <name evidence="2" type="ORF">CH379_008640</name>
    <name evidence="3" type="ORF">CH379_11940</name>
</gene>
<reference evidence="2" key="3">
    <citation type="submission" date="2023-10" db="EMBL/GenBank/DDBJ databases">
        <authorList>
            <person name="Picardeau M."/>
            <person name="Thibeaux R."/>
        </authorList>
    </citation>
    <scope>NUCLEOTIDE SEQUENCE</scope>
    <source>
        <strain evidence="2">ATI7-C-A5</strain>
    </source>
</reference>
<keyword evidence="4" id="KW-1185">Reference proteome</keyword>
<feature type="transmembrane region" description="Helical" evidence="1">
    <location>
        <begin position="7"/>
        <end position="26"/>
    </location>
</feature>
<protein>
    <submittedName>
        <fullName evidence="3">Uncharacterized protein</fullName>
    </submittedName>
</protein>
<reference evidence="3" key="1">
    <citation type="submission" date="2017-07" db="EMBL/GenBank/DDBJ databases">
        <title>Leptospira spp. isolated from tropical soils.</title>
        <authorList>
            <person name="Thibeaux R."/>
            <person name="Iraola G."/>
            <person name="Ferres I."/>
            <person name="Bierque E."/>
            <person name="Girault D."/>
            <person name="Soupe-Gilbert M.-E."/>
            <person name="Picardeau M."/>
            <person name="Goarant C."/>
        </authorList>
    </citation>
    <scope>NUCLEOTIDE SEQUENCE [LARGE SCALE GENOMIC DNA]</scope>
    <source>
        <strain evidence="3">ATI7-C-A5</strain>
    </source>
</reference>
<reference evidence="2 4" key="2">
    <citation type="journal article" date="2018" name="Microb. Genom.">
        <title>Deciphering the unexplored Leptospira diversity from soils uncovers genomic evolution to virulence.</title>
        <authorList>
            <person name="Thibeaux R."/>
            <person name="Iraola G."/>
            <person name="Ferres I."/>
            <person name="Bierque E."/>
            <person name="Girault D."/>
            <person name="Soupe-Gilbert M.E."/>
            <person name="Picardeau M."/>
            <person name="Goarant C."/>
        </authorList>
    </citation>
    <scope>NUCLEOTIDE SEQUENCE [LARGE SCALE GENOMIC DNA]</scope>
    <source>
        <strain evidence="2 4">ATI7-C-A5</strain>
    </source>
</reference>
<keyword evidence="1" id="KW-1133">Transmembrane helix</keyword>
<evidence type="ECO:0000313" key="3">
    <source>
        <dbReference type="EMBL" id="PJZ92672.1"/>
    </source>
</evidence>
<dbReference type="Proteomes" id="UP000232122">
    <property type="component" value="Unassembled WGS sequence"/>
</dbReference>
<evidence type="ECO:0000313" key="4">
    <source>
        <dbReference type="Proteomes" id="UP000232122"/>
    </source>
</evidence>